<keyword evidence="2" id="KW-0479">Metal-binding</keyword>
<feature type="compositionally biased region" description="Polar residues" evidence="10">
    <location>
        <begin position="457"/>
        <end position="468"/>
    </location>
</feature>
<evidence type="ECO:0000313" key="12">
    <source>
        <dbReference type="EMBL" id="KAF8561130.1"/>
    </source>
</evidence>
<evidence type="ECO:0000256" key="3">
    <source>
        <dbReference type="ARBA" id="ARBA00022853"/>
    </source>
</evidence>
<feature type="compositionally biased region" description="Basic residues" evidence="10">
    <location>
        <begin position="567"/>
        <end position="580"/>
    </location>
</feature>
<keyword evidence="3" id="KW-0156">Chromatin regulator</keyword>
<organism evidence="12 13">
    <name type="scientific">Paragonimus westermani</name>
    <dbReference type="NCBI Taxonomy" id="34504"/>
    <lineage>
        <taxon>Eukaryota</taxon>
        <taxon>Metazoa</taxon>
        <taxon>Spiralia</taxon>
        <taxon>Lophotrochozoa</taxon>
        <taxon>Platyhelminthes</taxon>
        <taxon>Trematoda</taxon>
        <taxon>Digenea</taxon>
        <taxon>Plagiorchiida</taxon>
        <taxon>Troglotremata</taxon>
        <taxon>Troglotrematidae</taxon>
        <taxon>Paragonimus</taxon>
    </lineage>
</organism>
<evidence type="ECO:0000256" key="9">
    <source>
        <dbReference type="ARBA" id="ARBA00023242"/>
    </source>
</evidence>
<evidence type="ECO:0000256" key="5">
    <source>
        <dbReference type="ARBA" id="ARBA00023002"/>
    </source>
</evidence>
<feature type="region of interest" description="Disordered" evidence="10">
    <location>
        <begin position="504"/>
        <end position="530"/>
    </location>
</feature>
<dbReference type="SUPFAM" id="SSF51197">
    <property type="entry name" value="Clavaminate synthase-like"/>
    <property type="match status" value="1"/>
</dbReference>
<accession>A0A8T0CZR2</accession>
<evidence type="ECO:0000256" key="8">
    <source>
        <dbReference type="ARBA" id="ARBA00023163"/>
    </source>
</evidence>
<dbReference type="GO" id="GO:0006325">
    <property type="term" value="P:chromatin organization"/>
    <property type="evidence" value="ECO:0007669"/>
    <property type="project" value="UniProtKB-KW"/>
</dbReference>
<gene>
    <name evidence="12" type="ORF">P879_09001</name>
</gene>
<dbReference type="Pfam" id="PF17811">
    <property type="entry name" value="JHD"/>
    <property type="match status" value="1"/>
</dbReference>
<feature type="region of interest" description="Disordered" evidence="10">
    <location>
        <begin position="437"/>
        <end position="483"/>
    </location>
</feature>
<dbReference type="InterPro" id="IPR003347">
    <property type="entry name" value="JmjC_dom"/>
</dbReference>
<keyword evidence="8" id="KW-0804">Transcription</keyword>
<dbReference type="GO" id="GO:0046872">
    <property type="term" value="F:metal ion binding"/>
    <property type="evidence" value="ECO:0007669"/>
    <property type="project" value="UniProtKB-KW"/>
</dbReference>
<dbReference type="GO" id="GO:0051213">
    <property type="term" value="F:dioxygenase activity"/>
    <property type="evidence" value="ECO:0007669"/>
    <property type="project" value="UniProtKB-KW"/>
</dbReference>
<dbReference type="InterPro" id="IPR041070">
    <property type="entry name" value="JHD"/>
</dbReference>
<feature type="compositionally biased region" description="Low complexity" evidence="10">
    <location>
        <begin position="516"/>
        <end position="526"/>
    </location>
</feature>
<dbReference type="InterPro" id="IPR050690">
    <property type="entry name" value="JHDM1_Histone_Demethylase"/>
</dbReference>
<reference evidence="12 13" key="1">
    <citation type="submission" date="2019-07" db="EMBL/GenBank/DDBJ databases">
        <title>Annotation for the trematode Paragonimus westermani.</title>
        <authorList>
            <person name="Choi Y.-J."/>
        </authorList>
    </citation>
    <scope>NUCLEOTIDE SEQUENCE [LARGE SCALE GENOMIC DNA]</scope>
    <source>
        <strain evidence="12">180907_Pwestermani</strain>
    </source>
</reference>
<keyword evidence="9" id="KW-0539">Nucleus</keyword>
<keyword evidence="4" id="KW-0223">Dioxygenase</keyword>
<dbReference type="PANTHER" id="PTHR23123">
    <property type="entry name" value="PHD/F-BOX CONTAINING PROTEIN"/>
    <property type="match status" value="1"/>
</dbReference>
<keyword evidence="6" id="KW-0408">Iron</keyword>
<dbReference type="OrthoDB" id="5876800at2759"/>
<dbReference type="EMBL" id="JTDF01021975">
    <property type="protein sequence ID" value="KAF8561130.1"/>
    <property type="molecule type" value="Genomic_DNA"/>
</dbReference>
<dbReference type="PROSITE" id="PS51184">
    <property type="entry name" value="JMJC"/>
    <property type="match status" value="1"/>
</dbReference>
<evidence type="ECO:0000256" key="2">
    <source>
        <dbReference type="ARBA" id="ARBA00022723"/>
    </source>
</evidence>
<dbReference type="Gene3D" id="1.20.58.1360">
    <property type="match status" value="1"/>
</dbReference>
<comment type="caution">
    <text evidence="12">The sequence shown here is derived from an EMBL/GenBank/DDBJ whole genome shotgun (WGS) entry which is preliminary data.</text>
</comment>
<proteinExistence type="predicted"/>
<evidence type="ECO:0000256" key="7">
    <source>
        <dbReference type="ARBA" id="ARBA00023015"/>
    </source>
</evidence>
<dbReference type="SMART" id="SM00558">
    <property type="entry name" value="JmjC"/>
    <property type="match status" value="1"/>
</dbReference>
<evidence type="ECO:0000256" key="1">
    <source>
        <dbReference type="ARBA" id="ARBA00004123"/>
    </source>
</evidence>
<feature type="domain" description="JmjC" evidence="11">
    <location>
        <begin position="132"/>
        <end position="297"/>
    </location>
</feature>
<feature type="region of interest" description="Disordered" evidence="10">
    <location>
        <begin position="631"/>
        <end position="653"/>
    </location>
</feature>
<name>A0A8T0CZR2_9TREM</name>
<sequence>MPLSGSQEFIDSLLGRSFLSPDDCVEIMEGCEVNGHALICNGFTKPVLVPKQDGLRIRTPEVNFCPQDLLTHMDPDLVVDVIDVRAQCEVQMVLKEFVKCFISCPRTKLLNMLSLEFSQSNLSTLVQPPHVVSELSLITNCWIPEVADDDDSHDAPTSTPSVQKYCLLSMAGSYTDFHIDFGGSSVWYHVVWGEKTFYLIPPTQENLLSYWKWSWSPNQRCIFLPDVLHKPTPQTGVNCPGSTSPVYRLQVLPGQTILLPSGWIHAVYTSSDCLVFGGNFLNELHIPMQLRRVSFIIWRVCVLHKEHDVRLYVNVLTFERRPLNISDAVYRMEQKSGTPRKFQFPNFEKVHWFAADQIVGRLTNVLYDSQDPKPYELDAARCLSKALPRWLEKRRSLPLDERCYYLPDRSTMELSCPQLIDRLHELVSTFDLHGRGSKKTQVGPLVSDVDSPEESLKLSSAHSCTSTKYSERHSKGNAPPKYTRHQTQTMVFPHCAVGGGLGWVPRRTSKSAPPETSASSDPPDVPVTDDSDILEVIPELNESRLIGDHYFLKLSDSEEDERLANTSRRRHRSKRPHGHKSRDSDPTWSMSNPTHKKSGSRSFSRTPDRLLSPTTSRHQVSKICLTGGGLHPLLKEPVSTPSSSKTHNSKRSSQKGMLALVQLFFIPQLTSWY</sequence>
<evidence type="ECO:0000256" key="6">
    <source>
        <dbReference type="ARBA" id="ARBA00023004"/>
    </source>
</evidence>
<dbReference type="AlphaFoldDB" id="A0A8T0CZR2"/>
<feature type="region of interest" description="Disordered" evidence="10">
    <location>
        <begin position="559"/>
        <end position="618"/>
    </location>
</feature>
<dbReference type="Proteomes" id="UP000699462">
    <property type="component" value="Unassembled WGS sequence"/>
</dbReference>
<evidence type="ECO:0000259" key="11">
    <source>
        <dbReference type="PROSITE" id="PS51184"/>
    </source>
</evidence>
<keyword evidence="5" id="KW-0560">Oxidoreductase</keyword>
<evidence type="ECO:0000313" key="13">
    <source>
        <dbReference type="Proteomes" id="UP000699462"/>
    </source>
</evidence>
<dbReference type="Pfam" id="PF02373">
    <property type="entry name" value="JmjC"/>
    <property type="match status" value="1"/>
</dbReference>
<dbReference type="Gene3D" id="2.60.120.650">
    <property type="entry name" value="Cupin"/>
    <property type="match status" value="1"/>
</dbReference>
<evidence type="ECO:0000256" key="10">
    <source>
        <dbReference type="SAM" id="MobiDB-lite"/>
    </source>
</evidence>
<keyword evidence="7" id="KW-0805">Transcription regulation</keyword>
<dbReference type="GO" id="GO:0005634">
    <property type="term" value="C:nucleus"/>
    <property type="evidence" value="ECO:0007669"/>
    <property type="project" value="UniProtKB-SubCell"/>
</dbReference>
<keyword evidence="13" id="KW-1185">Reference proteome</keyword>
<comment type="subcellular location">
    <subcellularLocation>
        <location evidence="1">Nucleus</location>
    </subcellularLocation>
</comment>
<protein>
    <recommendedName>
        <fullName evidence="11">JmjC domain-containing protein</fullName>
    </recommendedName>
</protein>
<evidence type="ECO:0000256" key="4">
    <source>
        <dbReference type="ARBA" id="ARBA00022964"/>
    </source>
</evidence>